<dbReference type="PANTHER" id="PTHR33121:SF76">
    <property type="entry name" value="SIGNALING PROTEIN"/>
    <property type="match status" value="1"/>
</dbReference>
<dbReference type="Gene3D" id="3.20.20.450">
    <property type="entry name" value="EAL domain"/>
    <property type="match status" value="1"/>
</dbReference>
<dbReference type="PANTHER" id="PTHR33121">
    <property type="entry name" value="CYCLIC DI-GMP PHOSPHODIESTERASE PDEF"/>
    <property type="match status" value="1"/>
</dbReference>
<dbReference type="InterPro" id="IPR050706">
    <property type="entry name" value="Cyclic-di-GMP_PDE-like"/>
</dbReference>
<dbReference type="Proteomes" id="UP000094070">
    <property type="component" value="Unassembled WGS sequence"/>
</dbReference>
<sequence>MSNNIEISFFTDEFGNHFSKYKDFLLSSVFQPIFNQENEIIGVEALLRINDQTGEHICPGYYFSDQNPEDDDKLAIDIISRILHLNNFAASQYRDAKLFLNFLPNSSKMIDSPCMHDIRFLQELEKLNVSSRQVVLELLEVRCDNLDELQHSIKNLNNHGFNIAVDDFGSEHSNSERVQLICPSIVKIDKSLLDHFMKGEKQKLIEAMNIAKMFHAQTVIEGIENQKQLDTMRSLNIDMYQGYFLAVPQPMSPAA</sequence>
<dbReference type="EMBL" id="AJYK02000029">
    <property type="protein sequence ID" value="OEF27595.1"/>
    <property type="molecule type" value="Genomic_DNA"/>
</dbReference>
<dbReference type="AlphaFoldDB" id="A0A1E5E4H6"/>
<accession>A0A1E5E4H6</accession>
<dbReference type="eggNOG" id="COG2200">
    <property type="taxonomic scope" value="Bacteria"/>
</dbReference>
<gene>
    <name evidence="2" type="ORF">A1QC_06060</name>
</gene>
<dbReference type="CDD" id="cd01948">
    <property type="entry name" value="EAL"/>
    <property type="match status" value="1"/>
</dbReference>
<evidence type="ECO:0000313" key="2">
    <source>
        <dbReference type="EMBL" id="OEF27595.1"/>
    </source>
</evidence>
<proteinExistence type="predicted"/>
<dbReference type="InterPro" id="IPR001633">
    <property type="entry name" value="EAL_dom"/>
</dbReference>
<evidence type="ECO:0000259" key="1">
    <source>
        <dbReference type="PROSITE" id="PS50883"/>
    </source>
</evidence>
<dbReference type="STRING" id="1188252.A1QC_06060"/>
<protein>
    <recommendedName>
        <fullName evidence="1">EAL domain-containing protein</fullName>
    </recommendedName>
</protein>
<dbReference type="PROSITE" id="PS50883">
    <property type="entry name" value="EAL"/>
    <property type="match status" value="1"/>
</dbReference>
<name>A0A1E5E4H6_9VIBR</name>
<dbReference type="SUPFAM" id="SSF141868">
    <property type="entry name" value="EAL domain-like"/>
    <property type="match status" value="1"/>
</dbReference>
<feature type="domain" description="EAL" evidence="1">
    <location>
        <begin position="7"/>
        <end position="255"/>
    </location>
</feature>
<dbReference type="RefSeq" id="WP_017023643.1">
    <property type="nucleotide sequence ID" value="NZ_AJYK02000029.1"/>
</dbReference>
<keyword evidence="3" id="KW-1185">Reference proteome</keyword>
<comment type="caution">
    <text evidence="2">The sequence shown here is derived from an EMBL/GenBank/DDBJ whole genome shotgun (WGS) entry which is preliminary data.</text>
</comment>
<dbReference type="InterPro" id="IPR035919">
    <property type="entry name" value="EAL_sf"/>
</dbReference>
<dbReference type="SMART" id="SM00052">
    <property type="entry name" value="EAL"/>
    <property type="match status" value="1"/>
</dbReference>
<evidence type="ECO:0000313" key="3">
    <source>
        <dbReference type="Proteomes" id="UP000094070"/>
    </source>
</evidence>
<dbReference type="Pfam" id="PF00563">
    <property type="entry name" value="EAL"/>
    <property type="match status" value="1"/>
</dbReference>
<dbReference type="OrthoDB" id="1673646at2"/>
<reference evidence="2 3" key="1">
    <citation type="journal article" date="2012" name="Science">
        <title>Ecological populations of bacteria act as socially cohesive units of antibiotic production and resistance.</title>
        <authorList>
            <person name="Cordero O.X."/>
            <person name="Wildschutte H."/>
            <person name="Kirkup B."/>
            <person name="Proehl S."/>
            <person name="Ngo L."/>
            <person name="Hussain F."/>
            <person name="Le Roux F."/>
            <person name="Mincer T."/>
            <person name="Polz M.F."/>
        </authorList>
    </citation>
    <scope>NUCLEOTIDE SEQUENCE [LARGE SCALE GENOMIC DNA]</scope>
    <source>
        <strain evidence="2 3">1S-45</strain>
    </source>
</reference>
<dbReference type="GO" id="GO:0071111">
    <property type="term" value="F:cyclic-guanylate-specific phosphodiesterase activity"/>
    <property type="evidence" value="ECO:0007669"/>
    <property type="project" value="InterPro"/>
</dbReference>
<organism evidence="2 3">
    <name type="scientific">Vibrio rumoiensis 1S-45</name>
    <dbReference type="NCBI Taxonomy" id="1188252"/>
    <lineage>
        <taxon>Bacteria</taxon>
        <taxon>Pseudomonadati</taxon>
        <taxon>Pseudomonadota</taxon>
        <taxon>Gammaproteobacteria</taxon>
        <taxon>Vibrionales</taxon>
        <taxon>Vibrionaceae</taxon>
        <taxon>Vibrio</taxon>
    </lineage>
</organism>